<sequence length="166" mass="18545">MRTQTSNSYRVGKTVHLDHCSSLTLNSGTIAELVFSKNQSAVMHLMLLPLLQQLSIESRWQLWLTSKHKLSRHWLKSTGLPLDKMMQIQSPGEKPTLEAMNRALRTGNFSAVIGWVQTPPTNEQRKMLERAAEAGHGLGLILCTSVFGEPTARPTNSLKIPSSLYH</sequence>
<name>A0A1I4UPL0_9GAMM</name>
<comment type="similarity">
    <text evidence="6">Belongs to the SulA family.</text>
</comment>
<dbReference type="Pfam" id="PF03846">
    <property type="entry name" value="SulA"/>
    <property type="match status" value="1"/>
</dbReference>
<evidence type="ECO:0000256" key="3">
    <source>
        <dbReference type="ARBA" id="ARBA00023210"/>
    </source>
</evidence>
<dbReference type="InterPro" id="IPR027417">
    <property type="entry name" value="P-loop_NTPase"/>
</dbReference>
<dbReference type="Proteomes" id="UP000242222">
    <property type="component" value="Unassembled WGS sequence"/>
</dbReference>
<proteinExistence type="evidence at transcript level"/>
<dbReference type="RefSeq" id="WP_177203269.1">
    <property type="nucleotide sequence ID" value="NZ_FOVC01000001.1"/>
</dbReference>
<evidence type="ECO:0000256" key="6">
    <source>
        <dbReference type="HAMAP-Rule" id="MF_01179"/>
    </source>
</evidence>
<comment type="function">
    <text evidence="6">Component of the SOS system and an inhibitor of cell division. Accumulation of SulA causes rapid cessation of cell division and the appearance of long, non-septate filaments. In the presence of GTP, binds a polymerization-competent form of FtsZ in a 1:1 ratio, thus inhibiting FtsZ polymerization and therefore preventing it from participating in the assembly of the Z ring. This mechanism prevents the premature segregation of damaged DNA to daughter cells during cell division.</text>
</comment>
<dbReference type="InterPro" id="IPR004596">
    <property type="entry name" value="Cell_div_suppressor_SulA"/>
</dbReference>
<dbReference type="InterPro" id="IPR047696">
    <property type="entry name" value="SulA_enterobact"/>
</dbReference>
<evidence type="ECO:0000313" key="8">
    <source>
        <dbReference type="Proteomes" id="UP000242222"/>
    </source>
</evidence>
<dbReference type="AlphaFoldDB" id="A0A1I4UPL0"/>
<dbReference type="SUPFAM" id="SSF52540">
    <property type="entry name" value="P-loop containing nucleoside triphosphate hydrolases"/>
    <property type="match status" value="1"/>
</dbReference>
<comment type="caution">
    <text evidence="6">Lacks conserved residue(s) required for the propagation of feature annotation.</text>
</comment>
<keyword evidence="8" id="KW-1185">Reference proteome</keyword>
<dbReference type="GO" id="GO:0009432">
    <property type="term" value="P:SOS response"/>
    <property type="evidence" value="ECO:0007669"/>
    <property type="project" value="UniProtKB-UniRule"/>
</dbReference>
<reference evidence="8" key="1">
    <citation type="submission" date="2016-10" db="EMBL/GenBank/DDBJ databases">
        <authorList>
            <person name="Varghese N."/>
            <person name="Submissions S."/>
        </authorList>
    </citation>
    <scope>NUCLEOTIDE SEQUENCE [LARGE SCALE GENOMIC DNA]</scope>
    <source>
        <strain evidence="8">N6PO6</strain>
    </source>
</reference>
<evidence type="ECO:0000256" key="2">
    <source>
        <dbReference type="ARBA" id="ARBA00022763"/>
    </source>
</evidence>
<dbReference type="PANTHER" id="PTHR35369">
    <property type="entry name" value="BLR3025 PROTEIN-RELATED"/>
    <property type="match status" value="1"/>
</dbReference>
<dbReference type="PANTHER" id="PTHR35369:SF4">
    <property type="entry name" value="CELL DIVISION INHIBITOR SULA"/>
    <property type="match status" value="1"/>
</dbReference>
<dbReference type="PIRSF" id="PIRSF003093">
    <property type="entry name" value="SulA"/>
    <property type="match status" value="1"/>
</dbReference>
<comment type="induction">
    <text evidence="6">By DNA damage, as part of the SOS response.</text>
</comment>
<dbReference type="STRING" id="1367852.SAMN05216516_101242"/>
<dbReference type="EMBL" id="FOVC01000001">
    <property type="protein sequence ID" value="SFM90845.1"/>
    <property type="molecule type" value="Genomic_DNA"/>
</dbReference>
<evidence type="ECO:0000313" key="7">
    <source>
        <dbReference type="EMBL" id="SFM90845.1"/>
    </source>
</evidence>
<dbReference type="Gene3D" id="3.40.50.300">
    <property type="entry name" value="P-loop containing nucleotide triphosphate hydrolases"/>
    <property type="match status" value="1"/>
</dbReference>
<feature type="site" description="Essential for degradation by Lon protease" evidence="6">
    <location>
        <position position="166"/>
    </location>
</feature>
<evidence type="ECO:0000256" key="4">
    <source>
        <dbReference type="ARBA" id="ARBA00023236"/>
    </source>
</evidence>
<dbReference type="NCBIfam" id="TIGR00623">
    <property type="entry name" value="SOS_SulA_coli"/>
    <property type="match status" value="1"/>
</dbReference>
<keyword evidence="5 6" id="KW-0131">Cell cycle</keyword>
<dbReference type="InterPro" id="IPR050356">
    <property type="entry name" value="SulA_CellDiv_inhibitor"/>
</dbReference>
<accession>A0A1I4UPL0</accession>
<keyword evidence="3 6" id="KW-0717">Septation</keyword>
<evidence type="ECO:0000256" key="1">
    <source>
        <dbReference type="ARBA" id="ARBA00022618"/>
    </source>
</evidence>
<keyword evidence="2 6" id="KW-0227">DNA damage</keyword>
<dbReference type="GO" id="GO:0051782">
    <property type="term" value="P:negative regulation of cell division"/>
    <property type="evidence" value="ECO:0007669"/>
    <property type="project" value="UniProtKB-UniRule"/>
</dbReference>
<comment type="PTM">
    <text evidence="6">Is rapidly cleaved and degraded by the Lon protease once DNA damage is repaired.</text>
</comment>
<dbReference type="NCBIfam" id="NF007892">
    <property type="entry name" value="PRK10595.1"/>
    <property type="match status" value="1"/>
</dbReference>
<keyword evidence="4 6" id="KW-0742">SOS response</keyword>
<dbReference type="GO" id="GO:0006281">
    <property type="term" value="P:DNA repair"/>
    <property type="evidence" value="ECO:0007669"/>
    <property type="project" value="TreeGrafter"/>
</dbReference>
<dbReference type="HAMAP" id="MF_01179">
    <property type="entry name" value="SulA"/>
    <property type="match status" value="1"/>
</dbReference>
<organism evidence="7 8">
    <name type="scientific">Izhakiella capsodis</name>
    <dbReference type="NCBI Taxonomy" id="1367852"/>
    <lineage>
        <taxon>Bacteria</taxon>
        <taxon>Pseudomonadati</taxon>
        <taxon>Pseudomonadota</taxon>
        <taxon>Gammaproteobacteria</taxon>
        <taxon>Enterobacterales</taxon>
        <taxon>Erwiniaceae</taxon>
        <taxon>Izhakiella</taxon>
    </lineage>
</organism>
<keyword evidence="1 6" id="KW-0132">Cell division</keyword>
<protein>
    <recommendedName>
        <fullName evidence="6">Cell division inhibitor SulA</fullName>
    </recommendedName>
</protein>
<evidence type="ECO:0000256" key="5">
    <source>
        <dbReference type="ARBA" id="ARBA00023306"/>
    </source>
</evidence>
<dbReference type="GO" id="GO:0000917">
    <property type="term" value="P:division septum assembly"/>
    <property type="evidence" value="ECO:0007669"/>
    <property type="project" value="UniProtKB-KW"/>
</dbReference>
<comment type="subunit">
    <text evidence="6">Interacts with FtsZ.</text>
</comment>
<gene>
    <name evidence="6" type="primary">sulA</name>
    <name evidence="7" type="ORF">SAMN05216516_101242</name>
</gene>